<feature type="compositionally biased region" description="Low complexity" evidence="1">
    <location>
        <begin position="1"/>
        <end position="16"/>
    </location>
</feature>
<dbReference type="Pfam" id="PF14223">
    <property type="entry name" value="Retrotran_gag_2"/>
    <property type="match status" value="1"/>
</dbReference>
<dbReference type="EMBL" id="NBSK02000005">
    <property type="protein sequence ID" value="KAJ0202538.1"/>
    <property type="molecule type" value="Genomic_DNA"/>
</dbReference>
<evidence type="ECO:0000256" key="1">
    <source>
        <dbReference type="SAM" id="MobiDB-lite"/>
    </source>
</evidence>
<gene>
    <name evidence="3" type="ORF">LSAT_V11C500229410</name>
</gene>
<organism evidence="3 4">
    <name type="scientific">Lactuca sativa</name>
    <name type="common">Garden lettuce</name>
    <dbReference type="NCBI Taxonomy" id="4236"/>
    <lineage>
        <taxon>Eukaryota</taxon>
        <taxon>Viridiplantae</taxon>
        <taxon>Streptophyta</taxon>
        <taxon>Embryophyta</taxon>
        <taxon>Tracheophyta</taxon>
        <taxon>Spermatophyta</taxon>
        <taxon>Magnoliopsida</taxon>
        <taxon>eudicotyledons</taxon>
        <taxon>Gunneridae</taxon>
        <taxon>Pentapetalae</taxon>
        <taxon>asterids</taxon>
        <taxon>campanulids</taxon>
        <taxon>Asterales</taxon>
        <taxon>Asteraceae</taxon>
        <taxon>Cichorioideae</taxon>
        <taxon>Cichorieae</taxon>
        <taxon>Lactucinae</taxon>
        <taxon>Lactuca</taxon>
    </lineage>
</organism>
<evidence type="ECO:0000313" key="4">
    <source>
        <dbReference type="Proteomes" id="UP000235145"/>
    </source>
</evidence>
<dbReference type="Proteomes" id="UP000235145">
    <property type="component" value="Unassembled WGS sequence"/>
</dbReference>
<dbReference type="Pfam" id="PF22936">
    <property type="entry name" value="Pol_BBD"/>
    <property type="match status" value="1"/>
</dbReference>
<keyword evidence="4" id="KW-1185">Reference proteome</keyword>
<proteinExistence type="predicted"/>
<dbReference type="PANTHER" id="PTHR34222">
    <property type="entry name" value="GAG_PRE-INTEGRS DOMAIN-CONTAINING PROTEIN"/>
    <property type="match status" value="1"/>
</dbReference>
<protein>
    <recommendedName>
        <fullName evidence="2">Retrovirus-related Pol polyprotein from transposon TNT 1-94-like beta-barrel domain-containing protein</fullName>
    </recommendedName>
</protein>
<dbReference type="AlphaFoldDB" id="A0A9R1VD54"/>
<comment type="caution">
    <text evidence="3">The sequence shown here is derived from an EMBL/GenBank/DDBJ whole genome shotgun (WGS) entry which is preliminary data.</text>
</comment>
<dbReference type="InterPro" id="IPR054722">
    <property type="entry name" value="PolX-like_BBD"/>
</dbReference>
<evidence type="ECO:0000313" key="3">
    <source>
        <dbReference type="EMBL" id="KAJ0202538.1"/>
    </source>
</evidence>
<name>A0A9R1VD54_LACSA</name>
<dbReference type="PANTHER" id="PTHR34222:SF37">
    <property type="entry name" value="RETROTRANSPOSON GAG DOMAIN-CONTAINING PROTEIN"/>
    <property type="match status" value="1"/>
</dbReference>
<accession>A0A9R1VD54</accession>
<reference evidence="3 4" key="1">
    <citation type="journal article" date="2017" name="Nat. Commun.">
        <title>Genome assembly with in vitro proximity ligation data and whole-genome triplication in lettuce.</title>
        <authorList>
            <person name="Reyes-Chin-Wo S."/>
            <person name="Wang Z."/>
            <person name="Yang X."/>
            <person name="Kozik A."/>
            <person name="Arikit S."/>
            <person name="Song C."/>
            <person name="Xia L."/>
            <person name="Froenicke L."/>
            <person name="Lavelle D.O."/>
            <person name="Truco M.J."/>
            <person name="Xia R."/>
            <person name="Zhu S."/>
            <person name="Xu C."/>
            <person name="Xu H."/>
            <person name="Xu X."/>
            <person name="Cox K."/>
            <person name="Korf I."/>
            <person name="Meyers B.C."/>
            <person name="Michelmore R.W."/>
        </authorList>
    </citation>
    <scope>NUCLEOTIDE SEQUENCE [LARGE SCALE GENOMIC DNA]</scope>
    <source>
        <strain evidence="4">cv. Salinas</strain>
        <tissue evidence="3">Seedlings</tissue>
    </source>
</reference>
<sequence length="528" mass="59393">MSIISESTMSNESSSNPIPPTQIREYQNLQPSFKLNGRNYIVWSQIVRTFLKGKGKLSHLTGPIPREDDPSFAAWDVEDSSIMSWLWNLMQPEISGTCMFLTTTKDIWDTIKQMYSKVHDAALVYEIKTKIHSTKQGTLSVTDYYNKMKNLWLELDYHHNIKMKCSDDVAMMLKFVEGERVYEYLAGLNVKYDQVRIQILDKDTLPSLNEVFSTIRGEEGRRGVMLENPSTNGFALLASNQHAPSNATTRIAQPVIQKNPNWLTNTNFRSSGSKESLYCNHCKKLGHTKENCWRLRGKGQPRNNHQMQSQPGNHQVNVVQGQQKDVTTAVEIQEISRLNREEIEKLRSFLTTIDKPVGSCSMAQSGKYSTNCPLNGSSTVSNGIWVVDSGATDHMTNSSHNLSTYTPCPGNKKIKIADGTLISIAGKGTVKPTPTMTLHSVLHVPKLSVSLLSIKQVTSQLNCKVTFYPTYCHFQDLKTGKMIGHAKEEDGVYYLDTNSGGLRSSFLSKAYLSLTHYANKAQIWLHHV</sequence>
<evidence type="ECO:0000259" key="2">
    <source>
        <dbReference type="Pfam" id="PF22936"/>
    </source>
</evidence>
<feature type="domain" description="Retrovirus-related Pol polyprotein from transposon TNT 1-94-like beta-barrel" evidence="2">
    <location>
        <begin position="385"/>
        <end position="459"/>
    </location>
</feature>
<feature type="region of interest" description="Disordered" evidence="1">
    <location>
        <begin position="1"/>
        <end position="20"/>
    </location>
</feature>